<reference evidence="5 6" key="1">
    <citation type="submission" date="2018-12" db="EMBL/GenBank/DDBJ databases">
        <title>Bacillus ochoae sp. nov., Paenibacillus whitsoniae sp. nov., Paenibacillus spiritus sp. nov. Isolated from the Mars Exploration Rover during spacecraft assembly.</title>
        <authorList>
            <person name="Seuylemezian A."/>
            <person name="Vaishampayan P."/>
        </authorList>
    </citation>
    <scope>NUCLEOTIDE SEQUENCE [LARGE SCALE GENOMIC DNA]</scope>
    <source>
        <strain evidence="5 6">MER 54</strain>
    </source>
</reference>
<evidence type="ECO:0000256" key="3">
    <source>
        <dbReference type="ARBA" id="ARBA00022840"/>
    </source>
</evidence>
<dbReference type="EMBL" id="RXHU01000066">
    <property type="protein sequence ID" value="RTE07094.1"/>
    <property type="molecule type" value="Genomic_DNA"/>
</dbReference>
<gene>
    <name evidence="5" type="ORF">EJQ19_21290</name>
</gene>
<dbReference type="PROSITE" id="PS00211">
    <property type="entry name" value="ABC_TRANSPORTER_1"/>
    <property type="match status" value="1"/>
</dbReference>
<dbReference type="Gene3D" id="3.40.50.300">
    <property type="entry name" value="P-loop containing nucleotide triphosphate hydrolases"/>
    <property type="match status" value="1"/>
</dbReference>
<evidence type="ECO:0000256" key="1">
    <source>
        <dbReference type="ARBA" id="ARBA00022448"/>
    </source>
</evidence>
<feature type="domain" description="ABC transporter" evidence="4">
    <location>
        <begin position="12"/>
        <end position="245"/>
    </location>
</feature>
<dbReference type="OrthoDB" id="18967at2"/>
<dbReference type="InterPro" id="IPR003439">
    <property type="entry name" value="ABC_transporter-like_ATP-bd"/>
</dbReference>
<dbReference type="SUPFAM" id="SSF52540">
    <property type="entry name" value="P-loop containing nucleoside triphosphate hydrolases"/>
    <property type="match status" value="1"/>
</dbReference>
<protein>
    <submittedName>
        <fullName evidence="5">ABC transporter ATP-binding protein</fullName>
    </submittedName>
</protein>
<dbReference type="InterPro" id="IPR003593">
    <property type="entry name" value="AAA+_ATPase"/>
</dbReference>
<dbReference type="AlphaFoldDB" id="A0A3S0C782"/>
<dbReference type="GO" id="GO:0005524">
    <property type="term" value="F:ATP binding"/>
    <property type="evidence" value="ECO:0007669"/>
    <property type="project" value="UniProtKB-KW"/>
</dbReference>
<comment type="caution">
    <text evidence="5">The sequence shown here is derived from an EMBL/GenBank/DDBJ whole genome shotgun (WGS) entry which is preliminary data.</text>
</comment>
<dbReference type="Proteomes" id="UP000276128">
    <property type="component" value="Unassembled WGS sequence"/>
</dbReference>
<sequence>MNSDRAGQHVDISLDGVWVTAGKKGKTSTVLQDITLDVGRHEFVTLLGPIGSGKSTLLRLMADLQQPSKGQISLHKAHPREIRLRRKFGIVSAQPGLFEWRTVRENIELPLEIAMQNRSLIQDKIDHLLDIVGLTKFSDYFPWQLSPGMQQRVAIARALSLDPPILFLDEPFSALDAFTREKLQDQLLHLKEKTNLTIVFVSNSVSEAVFLSHRILIMVPNPGRLHSQHEIHLGSERVPNVRETMLFHELTAAIRNCFPAAADLIQDQLG</sequence>
<keyword evidence="2" id="KW-0547">Nucleotide-binding</keyword>
<dbReference type="Pfam" id="PF00005">
    <property type="entry name" value="ABC_tran"/>
    <property type="match status" value="1"/>
</dbReference>
<keyword evidence="1" id="KW-0813">Transport</keyword>
<dbReference type="InterPro" id="IPR017871">
    <property type="entry name" value="ABC_transporter-like_CS"/>
</dbReference>
<dbReference type="SMART" id="SM00382">
    <property type="entry name" value="AAA"/>
    <property type="match status" value="1"/>
</dbReference>
<keyword evidence="6" id="KW-1185">Reference proteome</keyword>
<evidence type="ECO:0000256" key="2">
    <source>
        <dbReference type="ARBA" id="ARBA00022741"/>
    </source>
</evidence>
<dbReference type="GO" id="GO:0016887">
    <property type="term" value="F:ATP hydrolysis activity"/>
    <property type="evidence" value="ECO:0007669"/>
    <property type="project" value="InterPro"/>
</dbReference>
<accession>A0A3S0C782</accession>
<evidence type="ECO:0000313" key="5">
    <source>
        <dbReference type="EMBL" id="RTE07094.1"/>
    </source>
</evidence>
<dbReference type="InterPro" id="IPR027417">
    <property type="entry name" value="P-loop_NTPase"/>
</dbReference>
<keyword evidence="3 5" id="KW-0067">ATP-binding</keyword>
<dbReference type="CDD" id="cd03293">
    <property type="entry name" value="ABC_NrtD_SsuB_transporters"/>
    <property type="match status" value="1"/>
</dbReference>
<dbReference type="InterPro" id="IPR050166">
    <property type="entry name" value="ABC_transporter_ATP-bind"/>
</dbReference>
<evidence type="ECO:0000313" key="6">
    <source>
        <dbReference type="Proteomes" id="UP000276128"/>
    </source>
</evidence>
<organism evidence="5 6">
    <name type="scientific">Paenibacillus whitsoniae</name>
    <dbReference type="NCBI Taxonomy" id="2496558"/>
    <lineage>
        <taxon>Bacteria</taxon>
        <taxon>Bacillati</taxon>
        <taxon>Bacillota</taxon>
        <taxon>Bacilli</taxon>
        <taxon>Bacillales</taxon>
        <taxon>Paenibacillaceae</taxon>
        <taxon>Paenibacillus</taxon>
    </lineage>
</organism>
<name>A0A3S0C782_9BACL</name>
<dbReference type="PANTHER" id="PTHR42788:SF13">
    <property type="entry name" value="ALIPHATIC SULFONATES IMPORT ATP-BINDING PROTEIN SSUB"/>
    <property type="match status" value="1"/>
</dbReference>
<evidence type="ECO:0000259" key="4">
    <source>
        <dbReference type="PROSITE" id="PS50893"/>
    </source>
</evidence>
<dbReference type="PROSITE" id="PS50893">
    <property type="entry name" value="ABC_TRANSPORTER_2"/>
    <property type="match status" value="1"/>
</dbReference>
<proteinExistence type="predicted"/>
<dbReference type="PANTHER" id="PTHR42788">
    <property type="entry name" value="TAURINE IMPORT ATP-BINDING PROTEIN-RELATED"/>
    <property type="match status" value="1"/>
</dbReference>
<dbReference type="RefSeq" id="WP_126143257.1">
    <property type="nucleotide sequence ID" value="NZ_RXHU01000066.1"/>
</dbReference>